<evidence type="ECO:0000313" key="4">
    <source>
        <dbReference type="Proteomes" id="UP000832011"/>
    </source>
</evidence>
<feature type="chain" id="PRO_5045188935" evidence="2">
    <location>
        <begin position="21"/>
        <end position="150"/>
    </location>
</feature>
<dbReference type="EMBL" id="CP091511">
    <property type="protein sequence ID" value="UOO91061.1"/>
    <property type="molecule type" value="Genomic_DNA"/>
</dbReference>
<dbReference type="Pfam" id="PF11776">
    <property type="entry name" value="RcnB"/>
    <property type="match status" value="1"/>
</dbReference>
<keyword evidence="4" id="KW-1185">Reference proteome</keyword>
<evidence type="ECO:0000256" key="1">
    <source>
        <dbReference type="SAM" id="MobiDB-lite"/>
    </source>
</evidence>
<keyword evidence="2" id="KW-0732">Signal</keyword>
<evidence type="ECO:0000313" key="3">
    <source>
        <dbReference type="EMBL" id="UOO91061.1"/>
    </source>
</evidence>
<organism evidence="3 4">
    <name type="scientific">Vitreoscilla massiliensis</name>
    <dbReference type="NCBI Taxonomy" id="1689272"/>
    <lineage>
        <taxon>Bacteria</taxon>
        <taxon>Pseudomonadati</taxon>
        <taxon>Pseudomonadota</taxon>
        <taxon>Betaproteobacteria</taxon>
        <taxon>Neisseriales</taxon>
        <taxon>Neisseriaceae</taxon>
        <taxon>Vitreoscilla</taxon>
    </lineage>
</organism>
<dbReference type="Gene3D" id="3.10.450.160">
    <property type="entry name" value="inner membrane protein cigr"/>
    <property type="match status" value="1"/>
</dbReference>
<sequence length="150" mass="17280">MMKTKVWAFLLCALAVQAPADTLRPIISSPSQGGNQVGKPNRPYPDRPRPPPRPYPRPPHHHPVPPYYPYYPVYPSQTVVVQQPMEPVAIESLRVGDRMPPDYRYSDYAVDDYRGHGLNKPASHQRWALIAGQYYLYDLKSWQIKSIVRQ</sequence>
<proteinExistence type="predicted"/>
<reference evidence="3 4" key="1">
    <citation type="journal article" date="2022" name="Res Sq">
        <title>Evolution of multicellular longitudinally dividing oral cavity symbionts (Neisseriaceae).</title>
        <authorList>
            <person name="Nyongesa S."/>
            <person name="Weber P."/>
            <person name="Bernet E."/>
            <person name="Pullido F."/>
            <person name="Nieckarz M."/>
            <person name="Delaby M."/>
            <person name="Nieves C."/>
            <person name="Viehboeck T."/>
            <person name="Krause N."/>
            <person name="Rivera-Millot A."/>
            <person name="Nakamura A."/>
            <person name="Vischer N."/>
            <person name="VanNieuwenhze M."/>
            <person name="Brun Y."/>
            <person name="Cava F."/>
            <person name="Bulgheresi S."/>
            <person name="Veyrier F."/>
        </authorList>
    </citation>
    <scope>NUCLEOTIDE SEQUENCE [LARGE SCALE GENOMIC DNA]</scope>
    <source>
        <strain evidence="3 4">SN4</strain>
    </source>
</reference>
<dbReference type="Proteomes" id="UP000832011">
    <property type="component" value="Chromosome"/>
</dbReference>
<accession>A0ABY4E5L5</accession>
<gene>
    <name evidence="3" type="ORF">LVJ82_08870</name>
</gene>
<dbReference type="InterPro" id="IPR024572">
    <property type="entry name" value="RcnB"/>
</dbReference>
<protein>
    <submittedName>
        <fullName evidence="3">RcnB family protein</fullName>
    </submittedName>
</protein>
<feature type="region of interest" description="Disordered" evidence="1">
    <location>
        <begin position="25"/>
        <end position="61"/>
    </location>
</feature>
<evidence type="ECO:0000256" key="2">
    <source>
        <dbReference type="SAM" id="SignalP"/>
    </source>
</evidence>
<name>A0ABY4E5L5_9NEIS</name>
<feature type="signal peptide" evidence="2">
    <location>
        <begin position="1"/>
        <end position="20"/>
    </location>
</feature>
<dbReference type="RefSeq" id="WP_058305169.1">
    <property type="nucleotide sequence ID" value="NZ_CABKVG010000006.1"/>
</dbReference>